<proteinExistence type="predicted"/>
<sequence length="95" mass="10611">ASYWSDYHPSAYSFYPRASIYSVSTPRAQTYHGSIPRIAHQRLTPSAPPSLFSVPISAHRMSALYSDAVEPILIQVVPKYNPASYLEDTFATSMQ</sequence>
<name>A0A164WD18_9CRUS</name>
<keyword evidence="2" id="KW-1185">Reference proteome</keyword>
<accession>A0A164WD18</accession>
<dbReference type="AlphaFoldDB" id="A0A164WD18"/>
<evidence type="ECO:0000313" key="1">
    <source>
        <dbReference type="EMBL" id="KZS13159.1"/>
    </source>
</evidence>
<organism evidence="1 2">
    <name type="scientific">Daphnia magna</name>
    <dbReference type="NCBI Taxonomy" id="35525"/>
    <lineage>
        <taxon>Eukaryota</taxon>
        <taxon>Metazoa</taxon>
        <taxon>Ecdysozoa</taxon>
        <taxon>Arthropoda</taxon>
        <taxon>Crustacea</taxon>
        <taxon>Branchiopoda</taxon>
        <taxon>Diplostraca</taxon>
        <taxon>Cladocera</taxon>
        <taxon>Anomopoda</taxon>
        <taxon>Daphniidae</taxon>
        <taxon>Daphnia</taxon>
    </lineage>
</organism>
<evidence type="ECO:0000313" key="2">
    <source>
        <dbReference type="Proteomes" id="UP000076858"/>
    </source>
</evidence>
<protein>
    <submittedName>
        <fullName evidence="1">Uncharacterized protein</fullName>
    </submittedName>
</protein>
<comment type="caution">
    <text evidence="1">The sequence shown here is derived from an EMBL/GenBank/DDBJ whole genome shotgun (WGS) entry which is preliminary data.</text>
</comment>
<dbReference type="Proteomes" id="UP000076858">
    <property type="component" value="Unassembled WGS sequence"/>
</dbReference>
<feature type="non-terminal residue" evidence="1">
    <location>
        <position position="95"/>
    </location>
</feature>
<dbReference type="OrthoDB" id="6376953at2759"/>
<feature type="non-terminal residue" evidence="1">
    <location>
        <position position="1"/>
    </location>
</feature>
<reference evidence="1 2" key="1">
    <citation type="submission" date="2016-03" db="EMBL/GenBank/DDBJ databases">
        <title>EvidentialGene: Evidence-directed Construction of Genes on Genomes.</title>
        <authorList>
            <person name="Gilbert D.G."/>
            <person name="Choi J.-H."/>
            <person name="Mockaitis K."/>
            <person name="Colbourne J."/>
            <person name="Pfrender M."/>
        </authorList>
    </citation>
    <scope>NUCLEOTIDE SEQUENCE [LARGE SCALE GENOMIC DNA]</scope>
    <source>
        <strain evidence="1 2">Xinb3</strain>
        <tissue evidence="1">Complete organism</tissue>
    </source>
</reference>
<dbReference type="EMBL" id="LRGB01001260">
    <property type="protein sequence ID" value="KZS13159.1"/>
    <property type="molecule type" value="Genomic_DNA"/>
</dbReference>
<gene>
    <name evidence="1" type="ORF">APZ42_021769</name>
</gene>